<dbReference type="PANTHER" id="PTHR30349">
    <property type="entry name" value="PHAGE INTEGRASE-RELATED"/>
    <property type="match status" value="1"/>
</dbReference>
<dbReference type="InterPro" id="IPR044068">
    <property type="entry name" value="CB"/>
</dbReference>
<dbReference type="InterPro" id="IPR004107">
    <property type="entry name" value="Integrase_SAM-like_N"/>
</dbReference>
<dbReference type="InterPro" id="IPR050090">
    <property type="entry name" value="Tyrosine_recombinase_XerCD"/>
</dbReference>
<comment type="similarity">
    <text evidence="1">Belongs to the 'phage' integrase family.</text>
</comment>
<keyword evidence="3 5" id="KW-0238">DNA-binding</keyword>
<evidence type="ECO:0000259" key="6">
    <source>
        <dbReference type="PROSITE" id="PS51898"/>
    </source>
</evidence>
<evidence type="ECO:0000259" key="7">
    <source>
        <dbReference type="PROSITE" id="PS51900"/>
    </source>
</evidence>
<dbReference type="InterPro" id="IPR002104">
    <property type="entry name" value="Integrase_catalytic"/>
</dbReference>
<dbReference type="PANTHER" id="PTHR30349:SF64">
    <property type="entry name" value="PROPHAGE INTEGRASE INTD-RELATED"/>
    <property type="match status" value="1"/>
</dbReference>
<dbReference type="PROSITE" id="PS51898">
    <property type="entry name" value="TYR_RECOMBINASE"/>
    <property type="match status" value="1"/>
</dbReference>
<sequence length="374" mass="43181">MFYKKLENGKYRFYEKFKIGGIQKQVSITLSSKTRVMQAMAKKMLADKIALSKNNVNLISSKATIGEIREQWICFLKKSISENSVESYLSSLKDFFNQFNKYQVNKLTPAQLQAYFTHNNWAFQTIKHKKNVMAQFFKYAVRVGYLKKSPLENVMFAKKSRTTGNTASIQEKYITKDEFRAILDYCNSNSRLDKRHIYLMESLYLTGIRLEEAGAIQTEGDFDLNKKTLKITKAINTKATVANGRKLYSTKTDSSFRTISLSSRSVEIIRWFLENKTDNNFLFANRNGNVIQQSSCWTFVHNVCSKALNDNKQKFNNHILRHSHISLLAEAGLPLKAIMERVGHTQEATTLRIYNHVSFKMRDSIGEKLNELSI</sequence>
<organism evidence="8 9">
    <name type="scientific">Lactococcus nasutitermitis</name>
    <dbReference type="NCBI Taxonomy" id="1652957"/>
    <lineage>
        <taxon>Bacteria</taxon>
        <taxon>Bacillati</taxon>
        <taxon>Bacillota</taxon>
        <taxon>Bacilli</taxon>
        <taxon>Lactobacillales</taxon>
        <taxon>Streptococcaceae</taxon>
        <taxon>Lactococcus</taxon>
    </lineage>
</organism>
<dbReference type="Gene3D" id="1.10.150.130">
    <property type="match status" value="1"/>
</dbReference>
<dbReference type="Gene3D" id="1.10.443.10">
    <property type="entry name" value="Intergrase catalytic core"/>
    <property type="match status" value="1"/>
</dbReference>
<dbReference type="Pfam" id="PF13495">
    <property type="entry name" value="Phage_int_SAM_4"/>
    <property type="match status" value="1"/>
</dbReference>
<keyword evidence="2" id="KW-0229">DNA integration</keyword>
<evidence type="ECO:0000313" key="8">
    <source>
        <dbReference type="EMBL" id="MFC4651590.1"/>
    </source>
</evidence>
<proteinExistence type="inferred from homology"/>
<dbReference type="Proteomes" id="UP001595987">
    <property type="component" value="Unassembled WGS sequence"/>
</dbReference>
<feature type="domain" description="Tyr recombinase" evidence="6">
    <location>
        <begin position="169"/>
        <end position="367"/>
    </location>
</feature>
<comment type="caution">
    <text evidence="8">The sequence shown here is derived from an EMBL/GenBank/DDBJ whole genome shotgun (WGS) entry which is preliminary data.</text>
</comment>
<gene>
    <name evidence="8" type="ORF">ACFO26_01530</name>
</gene>
<keyword evidence="9" id="KW-1185">Reference proteome</keyword>
<dbReference type="PROSITE" id="PS51900">
    <property type="entry name" value="CB"/>
    <property type="match status" value="1"/>
</dbReference>
<evidence type="ECO:0000256" key="3">
    <source>
        <dbReference type="ARBA" id="ARBA00023125"/>
    </source>
</evidence>
<dbReference type="RefSeq" id="WP_213534138.1">
    <property type="nucleotide sequence ID" value="NZ_BOVQ01000003.1"/>
</dbReference>
<evidence type="ECO:0000256" key="5">
    <source>
        <dbReference type="PROSITE-ProRule" id="PRU01248"/>
    </source>
</evidence>
<name>A0ABV9JDN3_9LACT</name>
<keyword evidence="4" id="KW-0233">DNA recombination</keyword>
<evidence type="ECO:0000256" key="1">
    <source>
        <dbReference type="ARBA" id="ARBA00008857"/>
    </source>
</evidence>
<dbReference type="CDD" id="cd01189">
    <property type="entry name" value="INT_ICEBs1_C_like"/>
    <property type="match status" value="1"/>
</dbReference>
<reference evidence="9" key="1">
    <citation type="journal article" date="2019" name="Int. J. Syst. Evol. Microbiol.">
        <title>The Global Catalogue of Microorganisms (GCM) 10K type strain sequencing project: providing services to taxonomists for standard genome sequencing and annotation.</title>
        <authorList>
            <consortium name="The Broad Institute Genomics Platform"/>
            <consortium name="The Broad Institute Genome Sequencing Center for Infectious Disease"/>
            <person name="Wu L."/>
            <person name="Ma J."/>
        </authorList>
    </citation>
    <scope>NUCLEOTIDE SEQUENCE [LARGE SCALE GENOMIC DNA]</scope>
    <source>
        <strain evidence="9">CCUG 63287</strain>
    </source>
</reference>
<dbReference type="InterPro" id="IPR013762">
    <property type="entry name" value="Integrase-like_cat_sf"/>
</dbReference>
<protein>
    <submittedName>
        <fullName evidence="8">Tyrosine-type recombinase/integrase</fullName>
    </submittedName>
</protein>
<feature type="domain" description="Core-binding (CB)" evidence="7">
    <location>
        <begin position="63"/>
        <end position="141"/>
    </location>
</feature>
<dbReference type="Pfam" id="PF00589">
    <property type="entry name" value="Phage_integrase"/>
    <property type="match status" value="1"/>
</dbReference>
<dbReference type="EMBL" id="JBHSGD010000001">
    <property type="protein sequence ID" value="MFC4651590.1"/>
    <property type="molecule type" value="Genomic_DNA"/>
</dbReference>
<evidence type="ECO:0000313" key="9">
    <source>
        <dbReference type="Proteomes" id="UP001595987"/>
    </source>
</evidence>
<dbReference type="SUPFAM" id="SSF56349">
    <property type="entry name" value="DNA breaking-rejoining enzymes"/>
    <property type="match status" value="1"/>
</dbReference>
<dbReference type="InterPro" id="IPR011010">
    <property type="entry name" value="DNA_brk_join_enz"/>
</dbReference>
<evidence type="ECO:0000256" key="2">
    <source>
        <dbReference type="ARBA" id="ARBA00022908"/>
    </source>
</evidence>
<evidence type="ECO:0000256" key="4">
    <source>
        <dbReference type="ARBA" id="ARBA00023172"/>
    </source>
</evidence>
<dbReference type="InterPro" id="IPR010998">
    <property type="entry name" value="Integrase_recombinase_N"/>
</dbReference>
<accession>A0ABV9JDN3</accession>